<evidence type="ECO:0000256" key="1">
    <source>
        <dbReference type="ARBA" id="ARBA00005915"/>
    </source>
</evidence>
<dbReference type="Pfam" id="PF02272">
    <property type="entry name" value="DHHA1"/>
    <property type="match status" value="1"/>
</dbReference>
<gene>
    <name evidence="11" type="primary">recJ</name>
    <name evidence="11" type="ORF">G7Y85_01995</name>
</gene>
<dbReference type="InterPro" id="IPR001667">
    <property type="entry name" value="DDH_dom"/>
</dbReference>
<sequence length="574" mass="61827">MFSHADPKPQRSTAVSPRFERRPPGDIHALPDTLHPVVRRLYAARAVTAEQLQLEAARLQAPTTLRGIDNAAALLADAIADGRGIVIAGDYDCDGATGTAIAILGLRALGAREVHYVVPDRFRMGYGLSPGLAELAAQTGATLLVTVDNGIASVDGVARARELGLQVLVTDHHLPGHALPAADAIVNPNQPGCTFVSKNLAGVGVMFYVLLATRALLRARGAFDGGPNLAELLDLVAIGTVADVVRLDYNNRILVSQGLARIRAGRARPGVQALLQVAGRDPAQLTASDLGFVLGPRINAAGRLDDIRTGIDCLLATDFETALSLARRLDQFNRERREIEAQMRDEALVLVEDSDAAGVCLFDDGWHEGVVGLVASKVKDRLHRPTIAFARAQDGGLLKGSGRSIPGLHLRDALVLLDARTPGLLHRYGGHAMAAGMTIAESDYETFAQAFDAVCMELLDDDTLARIVHTDGELGESELSLETAHALERAGPWGQGFAEPLFEGRFRILDYRVLKDRHVKYRLAHSSGALGAIHFDGVEQLCDGGWLHATYRLGINRWRDAESLELYVDDVWRS</sequence>
<dbReference type="Proteomes" id="UP000472676">
    <property type="component" value="Unassembled WGS sequence"/>
</dbReference>
<dbReference type="Pfam" id="PF01368">
    <property type="entry name" value="DHH"/>
    <property type="match status" value="1"/>
</dbReference>
<keyword evidence="3" id="KW-0540">Nuclease</keyword>
<evidence type="ECO:0000256" key="4">
    <source>
        <dbReference type="ARBA" id="ARBA00022801"/>
    </source>
</evidence>
<dbReference type="InterPro" id="IPR041122">
    <property type="entry name" value="RecJ_OB"/>
</dbReference>
<dbReference type="Gene3D" id="3.90.1640.30">
    <property type="match status" value="1"/>
</dbReference>
<evidence type="ECO:0000259" key="9">
    <source>
        <dbReference type="Pfam" id="PF02272"/>
    </source>
</evidence>
<feature type="region of interest" description="Disordered" evidence="7">
    <location>
        <begin position="1"/>
        <end position="31"/>
    </location>
</feature>
<evidence type="ECO:0000256" key="6">
    <source>
        <dbReference type="SAM" id="Coils"/>
    </source>
</evidence>
<evidence type="ECO:0000256" key="2">
    <source>
        <dbReference type="ARBA" id="ARBA00019841"/>
    </source>
</evidence>
<feature type="domain" description="DDH" evidence="8">
    <location>
        <begin position="85"/>
        <end position="240"/>
    </location>
</feature>
<dbReference type="InterPro" id="IPR051673">
    <property type="entry name" value="SSDNA_exonuclease_RecJ"/>
</dbReference>
<keyword evidence="5 11" id="KW-0269">Exonuclease</keyword>
<dbReference type="GO" id="GO:0003676">
    <property type="term" value="F:nucleic acid binding"/>
    <property type="evidence" value="ECO:0007669"/>
    <property type="project" value="InterPro"/>
</dbReference>
<dbReference type="GO" id="GO:0006310">
    <property type="term" value="P:DNA recombination"/>
    <property type="evidence" value="ECO:0007669"/>
    <property type="project" value="InterPro"/>
</dbReference>
<dbReference type="SUPFAM" id="SSF64182">
    <property type="entry name" value="DHH phosphoesterases"/>
    <property type="match status" value="1"/>
</dbReference>
<dbReference type="AlphaFoldDB" id="A0A6M2BM82"/>
<dbReference type="EMBL" id="JAAMOW010000001">
    <property type="protein sequence ID" value="NGY03528.1"/>
    <property type="molecule type" value="Genomic_DNA"/>
</dbReference>
<evidence type="ECO:0000313" key="12">
    <source>
        <dbReference type="Proteomes" id="UP000472676"/>
    </source>
</evidence>
<keyword evidence="12" id="KW-1185">Reference proteome</keyword>
<dbReference type="InterPro" id="IPR003156">
    <property type="entry name" value="DHHA1_dom"/>
</dbReference>
<dbReference type="FunFam" id="3.90.1640.30:FF:000001">
    <property type="entry name" value="Single-stranded-DNA-specific exonuclease RecJ"/>
    <property type="match status" value="1"/>
</dbReference>
<comment type="caution">
    <text evidence="11">The sequence shown here is derived from an EMBL/GenBank/DDBJ whole genome shotgun (WGS) entry which is preliminary data.</text>
</comment>
<proteinExistence type="inferred from homology"/>
<keyword evidence="6" id="KW-0175">Coiled coil</keyword>
<keyword evidence="4" id="KW-0378">Hydrolase</keyword>
<dbReference type="Pfam" id="PF17768">
    <property type="entry name" value="RecJ_OB"/>
    <property type="match status" value="1"/>
</dbReference>
<evidence type="ECO:0000313" key="11">
    <source>
        <dbReference type="EMBL" id="NGY03528.1"/>
    </source>
</evidence>
<dbReference type="InterPro" id="IPR004610">
    <property type="entry name" value="RecJ"/>
</dbReference>
<dbReference type="GO" id="GO:0008409">
    <property type="term" value="F:5'-3' exonuclease activity"/>
    <property type="evidence" value="ECO:0007669"/>
    <property type="project" value="InterPro"/>
</dbReference>
<accession>A0A6M2BM82</accession>
<reference evidence="11 12" key="1">
    <citation type="journal article" date="2014" name="Int. J. Syst. Evol. Microbiol.">
        <title>Solimonas terrae sp. nov., isolated from soil.</title>
        <authorList>
            <person name="Kim S.J."/>
            <person name="Moon J.Y."/>
            <person name="Weon H.Y."/>
            <person name="Ahn J.H."/>
            <person name="Chen W.M."/>
            <person name="Kwon S.W."/>
        </authorList>
    </citation>
    <scope>NUCLEOTIDE SEQUENCE [LARGE SCALE GENOMIC DNA]</scope>
    <source>
        <strain evidence="11 12">KIS83-12</strain>
    </source>
</reference>
<evidence type="ECO:0000256" key="3">
    <source>
        <dbReference type="ARBA" id="ARBA00022722"/>
    </source>
</evidence>
<dbReference type="PANTHER" id="PTHR30255:SF2">
    <property type="entry name" value="SINGLE-STRANDED-DNA-SPECIFIC EXONUCLEASE RECJ"/>
    <property type="match status" value="1"/>
</dbReference>
<dbReference type="NCBIfam" id="TIGR00644">
    <property type="entry name" value="recJ"/>
    <property type="match status" value="1"/>
</dbReference>
<feature type="domain" description="RecJ OB" evidence="10">
    <location>
        <begin position="470"/>
        <end position="570"/>
    </location>
</feature>
<comment type="similarity">
    <text evidence="1">Belongs to the RecJ family.</text>
</comment>
<evidence type="ECO:0000259" key="8">
    <source>
        <dbReference type="Pfam" id="PF01368"/>
    </source>
</evidence>
<feature type="domain" description="DHHA1" evidence="9">
    <location>
        <begin position="361"/>
        <end position="455"/>
    </location>
</feature>
<feature type="coiled-coil region" evidence="6">
    <location>
        <begin position="322"/>
        <end position="349"/>
    </location>
</feature>
<organism evidence="11 12">
    <name type="scientific">Solimonas terrae</name>
    <dbReference type="NCBI Taxonomy" id="1396819"/>
    <lineage>
        <taxon>Bacteria</taxon>
        <taxon>Pseudomonadati</taxon>
        <taxon>Pseudomonadota</taxon>
        <taxon>Gammaproteobacteria</taxon>
        <taxon>Nevskiales</taxon>
        <taxon>Nevskiaceae</taxon>
        <taxon>Solimonas</taxon>
    </lineage>
</organism>
<dbReference type="InterPro" id="IPR038763">
    <property type="entry name" value="DHH_sf"/>
</dbReference>
<protein>
    <recommendedName>
        <fullName evidence="2">Single-stranded-DNA-specific exonuclease RecJ</fullName>
    </recommendedName>
</protein>
<evidence type="ECO:0000259" key="10">
    <source>
        <dbReference type="Pfam" id="PF17768"/>
    </source>
</evidence>
<evidence type="ECO:0000256" key="7">
    <source>
        <dbReference type="SAM" id="MobiDB-lite"/>
    </source>
</evidence>
<evidence type="ECO:0000256" key="5">
    <source>
        <dbReference type="ARBA" id="ARBA00022839"/>
    </source>
</evidence>
<dbReference type="GO" id="GO:0006281">
    <property type="term" value="P:DNA repair"/>
    <property type="evidence" value="ECO:0007669"/>
    <property type="project" value="InterPro"/>
</dbReference>
<name>A0A6M2BM82_9GAMM</name>
<dbReference type="Gene3D" id="3.10.310.30">
    <property type="match status" value="1"/>
</dbReference>
<dbReference type="PANTHER" id="PTHR30255">
    <property type="entry name" value="SINGLE-STRANDED-DNA-SPECIFIC EXONUCLEASE RECJ"/>
    <property type="match status" value="1"/>
</dbReference>